<dbReference type="PANTHER" id="PTHR22870:SF360">
    <property type="entry name" value="ULTRAVIOLET-B RECEPTOR UVR8"/>
    <property type="match status" value="1"/>
</dbReference>
<dbReference type="SUPFAM" id="SSF50985">
    <property type="entry name" value="RCC1/BLIP-II"/>
    <property type="match status" value="1"/>
</dbReference>
<feature type="domain" description="RCC1-like" evidence="2">
    <location>
        <begin position="208"/>
        <end position="458"/>
    </location>
</feature>
<reference evidence="3" key="1">
    <citation type="submission" date="2018-10" db="EMBL/GenBank/DDBJ databases">
        <title>Hidden diversity of soil giant viruses.</title>
        <authorList>
            <person name="Schulz F."/>
            <person name="Alteio L."/>
            <person name="Goudeau D."/>
            <person name="Ryan E.M."/>
            <person name="Malmstrom R.R."/>
            <person name="Blanchard J."/>
            <person name="Woyke T."/>
        </authorList>
    </citation>
    <scope>NUCLEOTIDE SEQUENCE</scope>
    <source>
        <strain evidence="3">HYV1</strain>
    </source>
</reference>
<dbReference type="InterPro" id="IPR009091">
    <property type="entry name" value="RCC1/BLIP-II"/>
</dbReference>
<accession>A0A3G5A781</accession>
<keyword evidence="1" id="KW-0677">Repeat</keyword>
<organism evidence="3">
    <name type="scientific">Hyperionvirus sp</name>
    <dbReference type="NCBI Taxonomy" id="2487770"/>
    <lineage>
        <taxon>Viruses</taxon>
        <taxon>Varidnaviria</taxon>
        <taxon>Bamfordvirae</taxon>
        <taxon>Nucleocytoviricota</taxon>
        <taxon>Megaviricetes</taxon>
        <taxon>Imitervirales</taxon>
        <taxon>Mimiviridae</taxon>
        <taxon>Klosneuvirinae</taxon>
    </lineage>
</organism>
<dbReference type="PANTHER" id="PTHR22870">
    <property type="entry name" value="REGULATOR OF CHROMOSOME CONDENSATION"/>
    <property type="match status" value="1"/>
</dbReference>
<evidence type="ECO:0000256" key="1">
    <source>
        <dbReference type="ARBA" id="ARBA00022737"/>
    </source>
</evidence>
<dbReference type="InterPro" id="IPR051210">
    <property type="entry name" value="Ub_ligase/GEF_domain"/>
</dbReference>
<gene>
    <name evidence="3" type="ORF">Hyperionvirus4_3</name>
</gene>
<dbReference type="PRINTS" id="PR00633">
    <property type="entry name" value="RCCNDNSATION"/>
</dbReference>
<dbReference type="Gene3D" id="2.130.10.30">
    <property type="entry name" value="Regulator of chromosome condensation 1/beta-lactamase-inhibitor protein II"/>
    <property type="match status" value="2"/>
</dbReference>
<proteinExistence type="predicted"/>
<dbReference type="Pfam" id="PF25390">
    <property type="entry name" value="WD40_RLD"/>
    <property type="match status" value="1"/>
</dbReference>
<protein>
    <submittedName>
        <fullName evidence="3">Chromosome condensation regulator</fullName>
    </submittedName>
</protein>
<dbReference type="PROSITE" id="PS50012">
    <property type="entry name" value="RCC1_3"/>
    <property type="match status" value="4"/>
</dbReference>
<dbReference type="InterPro" id="IPR000408">
    <property type="entry name" value="Reg_chr_condens"/>
</dbReference>
<dbReference type="EMBL" id="MK072386">
    <property type="protein sequence ID" value="AYV83038.1"/>
    <property type="molecule type" value="Genomic_DNA"/>
</dbReference>
<name>A0A3G5A781_9VIRU</name>
<evidence type="ECO:0000259" key="2">
    <source>
        <dbReference type="Pfam" id="PF25390"/>
    </source>
</evidence>
<sequence>MKQEMDLFSLIEAIPVELQHIVASYDHLIIFLLPYSKLLRYDWLTLMKIIFSASYSKEVYTNEAMMKIYLNRSRKSPAKYCRENTIVRLTDGRFMGCGFNYGQMGLGDAICRKEFTVIQGLPKNIIEFHVGKFDATFRSYGTLMRSSLNTNRIFKKIKLRAKGIAEIIYGYGNSKFIRYADGTIMGSGYADHVFGPATRYFKKIDYVQNVAEVHCGYDHTILRLMSGTLMTCGQNRFGQLGLGDEENRGKFTEIQAMDKFKANIVEIIAGFCMSMIRLLDGTIMCCGYNVSGELGFGDTTNRFSFCAIKLIPQNIDRIFCGHYHTVVLLTNGALMCCGSGVSGQLGLGDRDVRLSFTEIGGVPRNVVDVYCGHSNTIIRLEDGTLLATGKNENGQLGLGDYIDRTNFQEIKPLPKNIVEVVCHETGTIIRLTDGTLMGCGSNAAGELGLGVTTYVNTFTEIKLDGGGFVTEIA</sequence>
<dbReference type="InterPro" id="IPR058923">
    <property type="entry name" value="RCC1-like_dom"/>
</dbReference>
<evidence type="ECO:0000313" key="3">
    <source>
        <dbReference type="EMBL" id="AYV83038.1"/>
    </source>
</evidence>